<keyword evidence="5" id="KW-1185">Reference proteome</keyword>
<dbReference type="PROSITE" id="PS00600">
    <property type="entry name" value="AA_TRANSFER_CLASS_3"/>
    <property type="match status" value="1"/>
</dbReference>
<reference evidence="4" key="1">
    <citation type="journal article" date="2023" name="bioRxiv">
        <title>Scaffold-level genome assemblies of two parasitoid biocontrol wasps reveal the parthenogenesis mechanism and an associated novel virus.</title>
        <authorList>
            <person name="Inwood S."/>
            <person name="Skelly J."/>
            <person name="Guhlin J."/>
            <person name="Harrop T."/>
            <person name="Goldson S."/>
            <person name="Dearden P."/>
        </authorList>
    </citation>
    <scope>NUCLEOTIDE SEQUENCE</scope>
    <source>
        <strain evidence="4">Irish</strain>
        <tissue evidence="4">Whole body</tissue>
    </source>
</reference>
<gene>
    <name evidence="4" type="ORF">PV328_002448</name>
</gene>
<dbReference type="Gene3D" id="3.40.640.10">
    <property type="entry name" value="Type I PLP-dependent aspartate aminotransferase-like (Major domain)"/>
    <property type="match status" value="1"/>
</dbReference>
<dbReference type="EMBL" id="JAQQBS010001422">
    <property type="protein sequence ID" value="KAK0163750.1"/>
    <property type="molecule type" value="Genomic_DNA"/>
</dbReference>
<comment type="caution">
    <text evidence="4">The sequence shown here is derived from an EMBL/GenBank/DDBJ whole genome shotgun (WGS) entry which is preliminary data.</text>
</comment>
<protein>
    <recommendedName>
        <fullName evidence="6">Alanine--glyoxylate aminotransferase 2-like</fullName>
    </recommendedName>
</protein>
<comment type="similarity">
    <text evidence="1 3">Belongs to the class-III pyridoxal-phosphate-dependent aminotransferase family.</text>
</comment>
<dbReference type="GO" id="GO:0008483">
    <property type="term" value="F:transaminase activity"/>
    <property type="evidence" value="ECO:0007669"/>
    <property type="project" value="InterPro"/>
</dbReference>
<dbReference type="Pfam" id="PF00202">
    <property type="entry name" value="Aminotran_3"/>
    <property type="match status" value="1"/>
</dbReference>
<evidence type="ECO:0000313" key="5">
    <source>
        <dbReference type="Proteomes" id="UP001168990"/>
    </source>
</evidence>
<dbReference type="PANTHER" id="PTHR45688:SF13">
    <property type="entry name" value="ALANINE--GLYOXYLATE AMINOTRANSFERASE 2-LIKE"/>
    <property type="match status" value="1"/>
</dbReference>
<accession>A0AA39KJF4</accession>
<dbReference type="InterPro" id="IPR005814">
    <property type="entry name" value="Aminotrans_3"/>
</dbReference>
<reference evidence="4" key="2">
    <citation type="submission" date="2023-03" db="EMBL/GenBank/DDBJ databases">
        <authorList>
            <person name="Inwood S.N."/>
            <person name="Skelly J.G."/>
            <person name="Guhlin J."/>
            <person name="Harrop T.W.R."/>
            <person name="Goldson S.G."/>
            <person name="Dearden P.K."/>
        </authorList>
    </citation>
    <scope>NUCLEOTIDE SEQUENCE</scope>
    <source>
        <strain evidence="4">Irish</strain>
        <tissue evidence="4">Whole body</tissue>
    </source>
</reference>
<evidence type="ECO:0000256" key="3">
    <source>
        <dbReference type="RuleBase" id="RU003560"/>
    </source>
</evidence>
<dbReference type="GO" id="GO:0005739">
    <property type="term" value="C:mitochondrion"/>
    <property type="evidence" value="ECO:0007669"/>
    <property type="project" value="TreeGrafter"/>
</dbReference>
<dbReference type="InterPro" id="IPR015421">
    <property type="entry name" value="PyrdxlP-dep_Trfase_major"/>
</dbReference>
<dbReference type="Proteomes" id="UP001168990">
    <property type="component" value="Unassembled WGS sequence"/>
</dbReference>
<sequence length="484" mass="53845">MPDALEQMPKNDTIKLRQRHIGQSCKLFYKSNPLKIIKASGQYMYDERGERYLDCINNVAHVGHCHPDVVRAGQEQMSLLYTNNRFLHDNLVVCARRLTSLLPEPLSVCFLVNSGSEANDLALRLSECHTGNQDVITLDHAYHGHLSSLIDISPYKFNQLKNGKKDWVHVAPCPDIYRGKYRDVDYPNEDLGVKYAKDVERICNDVKSQGRGIRAFIAESLMSVGGQIIPPQNYFRNVYRYVRNAGGLCIADEVQVGFGRVGSHTWAFQLFGDDVIPDIVTIGKPMGNGHPVAAVITTQQIAESFKNTGLEYFNTYGGNPVSCAVANAVIEVIEKEGLQEHAAKVGKHLLTELTKLAKRCRIIGDVRGVGLFIGIELVRDKELRIPATAEAKHVVTRMKDEKILVSSDGPDNNILKLKPPMVFTIDNADHFVTTLDYILQELVELDVDDIIEPTTTILNAVISPVDINSVDLPQGAKSMVIRAN</sequence>
<evidence type="ECO:0000256" key="1">
    <source>
        <dbReference type="ARBA" id="ARBA00008954"/>
    </source>
</evidence>
<dbReference type="CDD" id="cd00610">
    <property type="entry name" value="OAT_like"/>
    <property type="match status" value="1"/>
</dbReference>
<dbReference type="GO" id="GO:0030170">
    <property type="term" value="F:pyridoxal phosphate binding"/>
    <property type="evidence" value="ECO:0007669"/>
    <property type="project" value="InterPro"/>
</dbReference>
<dbReference type="AlphaFoldDB" id="A0AA39KJF4"/>
<dbReference type="InterPro" id="IPR049704">
    <property type="entry name" value="Aminotrans_3_PPA_site"/>
</dbReference>
<dbReference type="Gene3D" id="3.90.1150.10">
    <property type="entry name" value="Aspartate Aminotransferase, domain 1"/>
    <property type="match status" value="1"/>
</dbReference>
<evidence type="ECO:0000256" key="2">
    <source>
        <dbReference type="ARBA" id="ARBA00022898"/>
    </source>
</evidence>
<dbReference type="PIRSF" id="PIRSF000521">
    <property type="entry name" value="Transaminase_4ab_Lys_Orn"/>
    <property type="match status" value="1"/>
</dbReference>
<dbReference type="SUPFAM" id="SSF53383">
    <property type="entry name" value="PLP-dependent transferases"/>
    <property type="match status" value="1"/>
</dbReference>
<dbReference type="InterPro" id="IPR015422">
    <property type="entry name" value="PyrdxlP-dep_Trfase_small"/>
</dbReference>
<keyword evidence="2 3" id="KW-0663">Pyridoxal phosphate</keyword>
<evidence type="ECO:0000313" key="4">
    <source>
        <dbReference type="EMBL" id="KAK0163750.1"/>
    </source>
</evidence>
<organism evidence="4 5">
    <name type="scientific">Microctonus aethiopoides</name>
    <dbReference type="NCBI Taxonomy" id="144406"/>
    <lineage>
        <taxon>Eukaryota</taxon>
        <taxon>Metazoa</taxon>
        <taxon>Ecdysozoa</taxon>
        <taxon>Arthropoda</taxon>
        <taxon>Hexapoda</taxon>
        <taxon>Insecta</taxon>
        <taxon>Pterygota</taxon>
        <taxon>Neoptera</taxon>
        <taxon>Endopterygota</taxon>
        <taxon>Hymenoptera</taxon>
        <taxon>Apocrita</taxon>
        <taxon>Ichneumonoidea</taxon>
        <taxon>Braconidae</taxon>
        <taxon>Euphorinae</taxon>
        <taxon>Microctonus</taxon>
    </lineage>
</organism>
<proteinExistence type="inferred from homology"/>
<dbReference type="InterPro" id="IPR015424">
    <property type="entry name" value="PyrdxlP-dep_Trfase"/>
</dbReference>
<name>A0AA39KJF4_9HYME</name>
<evidence type="ECO:0008006" key="6">
    <source>
        <dbReference type="Google" id="ProtNLM"/>
    </source>
</evidence>
<dbReference type="PANTHER" id="PTHR45688">
    <property type="match status" value="1"/>
</dbReference>